<dbReference type="Proteomes" id="UP000184211">
    <property type="component" value="Unassembled WGS sequence"/>
</dbReference>
<dbReference type="InterPro" id="IPR001610">
    <property type="entry name" value="PAC"/>
</dbReference>
<feature type="domain" description="Histidine kinase" evidence="4">
    <location>
        <begin position="155"/>
        <end position="375"/>
    </location>
</feature>
<dbReference type="SUPFAM" id="SSF47384">
    <property type="entry name" value="Homodimeric domain of signal transducing histidine kinase"/>
    <property type="match status" value="1"/>
</dbReference>
<proteinExistence type="predicted"/>
<dbReference type="PROSITE" id="PS50113">
    <property type="entry name" value="PAC"/>
    <property type="match status" value="1"/>
</dbReference>
<keyword evidence="3" id="KW-0597">Phosphoprotein</keyword>
<evidence type="ECO:0000256" key="2">
    <source>
        <dbReference type="ARBA" id="ARBA00012438"/>
    </source>
</evidence>
<dbReference type="Pfam" id="PF08447">
    <property type="entry name" value="PAS_3"/>
    <property type="match status" value="1"/>
</dbReference>
<dbReference type="InterPro" id="IPR000014">
    <property type="entry name" value="PAS"/>
</dbReference>
<protein>
    <recommendedName>
        <fullName evidence="2">histidine kinase</fullName>
        <ecNumber evidence="2">2.7.13.3</ecNumber>
    </recommendedName>
</protein>
<dbReference type="InterPro" id="IPR003661">
    <property type="entry name" value="HisK_dim/P_dom"/>
</dbReference>
<dbReference type="InterPro" id="IPR036097">
    <property type="entry name" value="HisK_dim/P_sf"/>
</dbReference>
<keyword evidence="7" id="KW-1185">Reference proteome</keyword>
<dbReference type="EC" id="2.7.13.3" evidence="2"/>
<dbReference type="SMART" id="SM00388">
    <property type="entry name" value="HisKA"/>
    <property type="match status" value="1"/>
</dbReference>
<dbReference type="InterPro" id="IPR013655">
    <property type="entry name" value="PAS_fold_3"/>
</dbReference>
<dbReference type="InterPro" id="IPR005467">
    <property type="entry name" value="His_kinase_dom"/>
</dbReference>
<gene>
    <name evidence="6" type="ORF">SAMN04488044_0456</name>
</gene>
<evidence type="ECO:0000256" key="1">
    <source>
        <dbReference type="ARBA" id="ARBA00000085"/>
    </source>
</evidence>
<dbReference type="GO" id="GO:0000155">
    <property type="term" value="F:phosphorelay sensor kinase activity"/>
    <property type="evidence" value="ECO:0007669"/>
    <property type="project" value="InterPro"/>
</dbReference>
<dbReference type="InterPro" id="IPR004358">
    <property type="entry name" value="Sig_transdc_His_kin-like_C"/>
</dbReference>
<dbReference type="CDD" id="cd00130">
    <property type="entry name" value="PAS"/>
    <property type="match status" value="1"/>
</dbReference>
<dbReference type="PANTHER" id="PTHR43547">
    <property type="entry name" value="TWO-COMPONENT HISTIDINE KINASE"/>
    <property type="match status" value="1"/>
</dbReference>
<dbReference type="AlphaFoldDB" id="A0A1M5IV07"/>
<dbReference type="Gene3D" id="3.30.450.20">
    <property type="entry name" value="PAS domain"/>
    <property type="match status" value="1"/>
</dbReference>
<feature type="domain" description="PAC" evidence="5">
    <location>
        <begin position="98"/>
        <end position="151"/>
    </location>
</feature>
<dbReference type="EMBL" id="FQWM01000001">
    <property type="protein sequence ID" value="SHG32157.1"/>
    <property type="molecule type" value="Genomic_DNA"/>
</dbReference>
<dbReference type="InterPro" id="IPR035965">
    <property type="entry name" value="PAS-like_dom_sf"/>
</dbReference>
<dbReference type="InterPro" id="IPR000700">
    <property type="entry name" value="PAS-assoc_C"/>
</dbReference>
<organism evidence="6 7">
    <name type="scientific">Cognatishimia maritima</name>
    <dbReference type="NCBI Taxonomy" id="870908"/>
    <lineage>
        <taxon>Bacteria</taxon>
        <taxon>Pseudomonadati</taxon>
        <taxon>Pseudomonadota</taxon>
        <taxon>Alphaproteobacteria</taxon>
        <taxon>Rhodobacterales</taxon>
        <taxon>Paracoccaceae</taxon>
        <taxon>Cognatishimia</taxon>
    </lineage>
</organism>
<dbReference type="PANTHER" id="PTHR43547:SF2">
    <property type="entry name" value="HYBRID SIGNAL TRANSDUCTION HISTIDINE KINASE C"/>
    <property type="match status" value="1"/>
</dbReference>
<dbReference type="InterPro" id="IPR003594">
    <property type="entry name" value="HATPase_dom"/>
</dbReference>
<evidence type="ECO:0000259" key="4">
    <source>
        <dbReference type="PROSITE" id="PS50109"/>
    </source>
</evidence>
<dbReference type="SUPFAM" id="SSF55874">
    <property type="entry name" value="ATPase domain of HSP90 chaperone/DNA topoisomerase II/histidine kinase"/>
    <property type="match status" value="1"/>
</dbReference>
<dbReference type="SUPFAM" id="SSF55785">
    <property type="entry name" value="PYP-like sensor domain (PAS domain)"/>
    <property type="match status" value="1"/>
</dbReference>
<reference evidence="7" key="1">
    <citation type="submission" date="2016-11" db="EMBL/GenBank/DDBJ databases">
        <authorList>
            <person name="Varghese N."/>
            <person name="Submissions S."/>
        </authorList>
    </citation>
    <scope>NUCLEOTIDE SEQUENCE [LARGE SCALE GENOMIC DNA]</scope>
    <source>
        <strain evidence="7">DSM 28223</strain>
    </source>
</reference>
<dbReference type="Pfam" id="PF00512">
    <property type="entry name" value="HisKA"/>
    <property type="match status" value="1"/>
</dbReference>
<dbReference type="STRING" id="870908.SAMN04488044_0456"/>
<dbReference type="Gene3D" id="3.30.565.10">
    <property type="entry name" value="Histidine kinase-like ATPase, C-terminal domain"/>
    <property type="match status" value="1"/>
</dbReference>
<name>A0A1M5IV07_9RHOB</name>
<dbReference type="CDD" id="cd00082">
    <property type="entry name" value="HisKA"/>
    <property type="match status" value="1"/>
</dbReference>
<comment type="catalytic activity">
    <reaction evidence="1">
        <text>ATP + protein L-histidine = ADP + protein N-phospho-L-histidine.</text>
        <dbReference type="EC" id="2.7.13.3"/>
    </reaction>
</comment>
<sequence>MLRVVTEDGLTQVNKLAQPMQVTMDIPSILIDADVGVFDVDLVTGRSTVSPAWKTMIGLDPDAEILPQQEWLERIHPDDLPKVVAADEAMFSGEAERSKSTFRIRHKDGHYIWLQSNAGISARDASGMATRITGVHTNVTEEMERELANDEFVAMISHELRTPLTSVLGALKMANSGSLGELSGPIGNLLQLAQRNSNRLLHLVNELLDFKSLENGNLSYEMKALDAREVASDATHSMEGYLQDAQSIALIAPEGDENLKICADVNRLQQILANLLSNAAKFSPTQSEITLELSNVDDMLQFAVRDQGAGVPDELEGRMFQRFTQTNSGEKRKFKSTGLGLSICKRMTEDMNGKIGYFNNEDGGATFWVRFPKQQS</sequence>
<dbReference type="InterPro" id="IPR036890">
    <property type="entry name" value="HATPase_C_sf"/>
</dbReference>
<evidence type="ECO:0000313" key="7">
    <source>
        <dbReference type="Proteomes" id="UP000184211"/>
    </source>
</evidence>
<dbReference type="PRINTS" id="PR00344">
    <property type="entry name" value="BCTRLSENSOR"/>
</dbReference>
<evidence type="ECO:0000313" key="6">
    <source>
        <dbReference type="EMBL" id="SHG32157.1"/>
    </source>
</evidence>
<evidence type="ECO:0000259" key="5">
    <source>
        <dbReference type="PROSITE" id="PS50113"/>
    </source>
</evidence>
<dbReference type="Gene3D" id="1.10.287.130">
    <property type="match status" value="1"/>
</dbReference>
<dbReference type="SMART" id="SM00086">
    <property type="entry name" value="PAC"/>
    <property type="match status" value="1"/>
</dbReference>
<dbReference type="PROSITE" id="PS50109">
    <property type="entry name" value="HIS_KIN"/>
    <property type="match status" value="1"/>
</dbReference>
<dbReference type="Pfam" id="PF02518">
    <property type="entry name" value="HATPase_c"/>
    <property type="match status" value="1"/>
</dbReference>
<accession>A0A1M5IV07</accession>
<evidence type="ECO:0000256" key="3">
    <source>
        <dbReference type="ARBA" id="ARBA00022553"/>
    </source>
</evidence>
<dbReference type="NCBIfam" id="TIGR00229">
    <property type="entry name" value="sensory_box"/>
    <property type="match status" value="1"/>
</dbReference>
<dbReference type="SMART" id="SM00387">
    <property type="entry name" value="HATPase_c"/>
    <property type="match status" value="1"/>
</dbReference>